<evidence type="ECO:0000313" key="2">
    <source>
        <dbReference type="Proteomes" id="UP000837932"/>
    </source>
</evidence>
<organism evidence="1 2">
    <name type="scientific">Emticicia aquatica</name>
    <dbReference type="NCBI Taxonomy" id="1681835"/>
    <lineage>
        <taxon>Bacteria</taxon>
        <taxon>Pseudomonadati</taxon>
        <taxon>Bacteroidota</taxon>
        <taxon>Cytophagia</taxon>
        <taxon>Cytophagales</taxon>
        <taxon>Leadbetterellaceae</taxon>
        <taxon>Emticicia</taxon>
    </lineage>
</organism>
<proteinExistence type="predicted"/>
<name>A0ABN8EYV9_9BACT</name>
<dbReference type="EMBL" id="CAKLPY010000002">
    <property type="protein sequence ID" value="CAH0997073.1"/>
    <property type="molecule type" value="Genomic_DNA"/>
</dbReference>
<accession>A0ABN8EYV9</accession>
<evidence type="ECO:0000313" key="1">
    <source>
        <dbReference type="EMBL" id="CAH0997073.1"/>
    </source>
</evidence>
<reference evidence="1" key="1">
    <citation type="submission" date="2021-12" db="EMBL/GenBank/DDBJ databases">
        <authorList>
            <person name="Rodrigo-Torres L."/>
            <person name="Arahal R. D."/>
            <person name="Lucena T."/>
        </authorList>
    </citation>
    <scope>NUCLEOTIDE SEQUENCE</scope>
    <source>
        <strain evidence="1">CECT 8858</strain>
    </source>
</reference>
<comment type="caution">
    <text evidence="1">The sequence shown here is derived from an EMBL/GenBank/DDBJ whole genome shotgun (WGS) entry which is preliminary data.</text>
</comment>
<keyword evidence="2" id="KW-1185">Reference proteome</keyword>
<protein>
    <submittedName>
        <fullName evidence="1">Uncharacterized protein</fullName>
    </submittedName>
</protein>
<sequence>MLKKDEVRTYMSSSFLINHEQNIALILFFRKITFQSAQSKELTQPK</sequence>
<gene>
    <name evidence="1" type="ORF">EMA8858_03210</name>
</gene>
<dbReference type="Proteomes" id="UP000837932">
    <property type="component" value="Unassembled WGS sequence"/>
</dbReference>